<gene>
    <name evidence="2" type="ORF">HGRIS_006815</name>
</gene>
<accession>A0ABR3JA76</accession>
<protein>
    <recommendedName>
        <fullName evidence="4">CCHC-type domain-containing protein</fullName>
    </recommendedName>
</protein>
<evidence type="ECO:0000313" key="2">
    <source>
        <dbReference type="EMBL" id="KAL0952559.1"/>
    </source>
</evidence>
<name>A0ABR3JA76_9AGAR</name>
<dbReference type="Proteomes" id="UP001556367">
    <property type="component" value="Unassembled WGS sequence"/>
</dbReference>
<sequence length="342" mass="38687">MSDDPHNATAQQGEAPPQPNQKCIPYTTAAFPLALNPTTELLGGIDPAVSTAIRSNPSRFIAILPFNGGRSFTESNPNFATEVLSLLNSFQYENCGDMQLTRAPWDNKGTVGDPEFAKPWIYILRDAPPDLRAMLVWQQTFSFRSKKGAAAFHALSFTQERRPWGIMDIEPEPGVKHDDNSRSKVLRTIVRTLWHLPAFRNIAKNTQENLSLRLSEDEKVLLATASLRLVTHSRYASHRTPILQLRGKPMFLNDKMHHKWLRIIRSARYLVEDIIRLEVKEVILACTYCKDRGHATAECPFPDFPDWRGPKPRTGTLRKGAAVLGTRSDSGQRRWWGDTGHH</sequence>
<reference evidence="3" key="1">
    <citation type="submission" date="2024-06" db="EMBL/GenBank/DDBJ databases">
        <title>Multi-omics analyses provide insights into the biosynthesis of the anticancer antibiotic pleurotin in Hohenbuehelia grisea.</title>
        <authorList>
            <person name="Weaver J.A."/>
            <person name="Alberti F."/>
        </authorList>
    </citation>
    <scope>NUCLEOTIDE SEQUENCE [LARGE SCALE GENOMIC DNA]</scope>
    <source>
        <strain evidence="3">T-177</strain>
    </source>
</reference>
<organism evidence="2 3">
    <name type="scientific">Hohenbuehelia grisea</name>
    <dbReference type="NCBI Taxonomy" id="104357"/>
    <lineage>
        <taxon>Eukaryota</taxon>
        <taxon>Fungi</taxon>
        <taxon>Dikarya</taxon>
        <taxon>Basidiomycota</taxon>
        <taxon>Agaricomycotina</taxon>
        <taxon>Agaricomycetes</taxon>
        <taxon>Agaricomycetidae</taxon>
        <taxon>Agaricales</taxon>
        <taxon>Pleurotineae</taxon>
        <taxon>Pleurotaceae</taxon>
        <taxon>Hohenbuehelia</taxon>
    </lineage>
</organism>
<keyword evidence="3" id="KW-1185">Reference proteome</keyword>
<dbReference type="EMBL" id="JASNQZ010000010">
    <property type="protein sequence ID" value="KAL0952559.1"/>
    <property type="molecule type" value="Genomic_DNA"/>
</dbReference>
<feature type="region of interest" description="Disordered" evidence="1">
    <location>
        <begin position="1"/>
        <end position="22"/>
    </location>
</feature>
<evidence type="ECO:0000313" key="3">
    <source>
        <dbReference type="Proteomes" id="UP001556367"/>
    </source>
</evidence>
<evidence type="ECO:0008006" key="4">
    <source>
        <dbReference type="Google" id="ProtNLM"/>
    </source>
</evidence>
<comment type="caution">
    <text evidence="2">The sequence shown here is derived from an EMBL/GenBank/DDBJ whole genome shotgun (WGS) entry which is preliminary data.</text>
</comment>
<evidence type="ECO:0000256" key="1">
    <source>
        <dbReference type="SAM" id="MobiDB-lite"/>
    </source>
</evidence>
<proteinExistence type="predicted"/>